<dbReference type="Pfam" id="PF11951">
    <property type="entry name" value="Fungal_trans_2"/>
    <property type="match status" value="1"/>
</dbReference>
<organism evidence="7">
    <name type="scientific">Fusarium oxysporum f. sp. vasinfectum 25433</name>
    <dbReference type="NCBI Taxonomy" id="1089449"/>
    <lineage>
        <taxon>Eukaryota</taxon>
        <taxon>Fungi</taxon>
        <taxon>Dikarya</taxon>
        <taxon>Ascomycota</taxon>
        <taxon>Pezizomycotina</taxon>
        <taxon>Sordariomycetes</taxon>
        <taxon>Hypocreomycetidae</taxon>
        <taxon>Hypocreales</taxon>
        <taxon>Nectriaceae</taxon>
        <taxon>Fusarium</taxon>
        <taxon>Fusarium oxysporum species complex</taxon>
    </lineage>
</organism>
<evidence type="ECO:0000256" key="3">
    <source>
        <dbReference type="ARBA" id="ARBA00022679"/>
    </source>
</evidence>
<dbReference type="Proteomes" id="UP000030701">
    <property type="component" value="Unassembled WGS sequence"/>
</dbReference>
<accession>X0LFE4</accession>
<comment type="similarity">
    <text evidence="2">Belongs to the class-II pyridoxal-phosphate-dependent aminotransferase family. BioF subfamily.</text>
</comment>
<dbReference type="SUPFAM" id="SSF53383">
    <property type="entry name" value="PLP-dependent transferases"/>
    <property type="match status" value="1"/>
</dbReference>
<keyword evidence="5" id="KW-0539">Nucleus</keyword>
<evidence type="ECO:0000256" key="5">
    <source>
        <dbReference type="ARBA" id="ARBA00023242"/>
    </source>
</evidence>
<dbReference type="GO" id="GO:0016740">
    <property type="term" value="F:transferase activity"/>
    <property type="evidence" value="ECO:0007669"/>
    <property type="project" value="UniProtKB-KW"/>
</dbReference>
<name>X0LFE4_FUSOX</name>
<dbReference type="OrthoDB" id="2593732at2759"/>
<dbReference type="InterPro" id="IPR015424">
    <property type="entry name" value="PyrdxlP-dep_Trfase"/>
</dbReference>
<dbReference type="GO" id="GO:0030170">
    <property type="term" value="F:pyridoxal phosphate binding"/>
    <property type="evidence" value="ECO:0007669"/>
    <property type="project" value="InterPro"/>
</dbReference>
<dbReference type="HOGENOM" id="CLU_312390_0_0_1"/>
<evidence type="ECO:0000256" key="1">
    <source>
        <dbReference type="ARBA" id="ARBA00001933"/>
    </source>
</evidence>
<evidence type="ECO:0000256" key="2">
    <source>
        <dbReference type="ARBA" id="ARBA00010008"/>
    </source>
</evidence>
<evidence type="ECO:0000256" key="4">
    <source>
        <dbReference type="ARBA" id="ARBA00022898"/>
    </source>
</evidence>
<reference evidence="7" key="2">
    <citation type="submission" date="2012-05" db="EMBL/GenBank/DDBJ databases">
        <title>The Genome Annotation of Fusarium oxysporum Cotton.</title>
        <authorList>
            <consortium name="The Broad Institute Genomics Platform"/>
            <person name="Ma L.-J."/>
            <person name="Corby-Kistler H."/>
            <person name="Broz K."/>
            <person name="Gale L.R."/>
            <person name="Jonkers W."/>
            <person name="O'Donnell K."/>
            <person name="Ploetz R."/>
            <person name="Steinberg C."/>
            <person name="Schwartz D.C."/>
            <person name="VanEtten H."/>
            <person name="Zhou S."/>
            <person name="Young S.K."/>
            <person name="Zeng Q."/>
            <person name="Gargeya S."/>
            <person name="Fitzgerald M."/>
            <person name="Abouelleil A."/>
            <person name="Alvarado L."/>
            <person name="Chapman S.B."/>
            <person name="Gainer-Dewar J."/>
            <person name="Goldberg J."/>
            <person name="Griggs A."/>
            <person name="Gujja S."/>
            <person name="Hansen M."/>
            <person name="Howarth C."/>
            <person name="Imamovic A."/>
            <person name="Ireland A."/>
            <person name="Larimer J."/>
            <person name="McCowan C."/>
            <person name="Murphy C."/>
            <person name="Pearson M."/>
            <person name="Poon T.W."/>
            <person name="Priest M."/>
            <person name="Roberts A."/>
            <person name="Saif S."/>
            <person name="Shea T."/>
            <person name="Sykes S."/>
            <person name="Wortman J."/>
            <person name="Nusbaum C."/>
            <person name="Birren B."/>
        </authorList>
    </citation>
    <scope>NUCLEOTIDE SEQUENCE</scope>
    <source>
        <strain evidence="7">25433</strain>
    </source>
</reference>
<keyword evidence="3" id="KW-0808">Transferase</keyword>
<dbReference type="InterPro" id="IPR021858">
    <property type="entry name" value="Fun_TF"/>
</dbReference>
<sequence length="939" mass="104328">MSKPDALQYNLQLILKDRQRKGWQLEPPAPGSLIDMVDFGSNDTLSLSSSGLLGKEFLNELEKHPNFILGGRASRWGEGSTDYLFQLEQHIAQFHKADSALFFNTGYEANVAILSTLPQPHDVVLYDSLVHASIREGMYRGRATALPFAHNDLSNLRQRLQAIKHQYERVRTGLALVFVALESFYSMDGDAAPLQAIVREVKEQLPIGNVVFVIDEAHSTGLVGPQGSGLVSYLGLEKDFSIRVHTFGKAHGASGAVVLSSRECKQVLLSCVRGLIFSTAPTFTTLAAVKAGYSILASIEGERRRDLVQSNITLFYNAVSKHAAWPSCQHLGTITISMKPASDTLKSPIIPIIAPHGGAAALGQFLNNAKFRVLAVHFPVVPKDKERVRINLHADHTPDQILSLVDLLLRGNNAENNEVDPERQAKGQNGVHYLQDQEGQMRRTTASMSSYWEEMFGRLTSKEARAQEFFYHETVPQLSGFFGRPFWDTVLQFSLTEASMRNASVALATLHEQHSTNMSRTTTEKDSLKLAIQSYNRAINMILKKASDPTSIPLVAVASIVFTCFECLWGDSKAAAAHVASGIGLLKMLRDKSGQPSGSWGQHYRNFELAFVERNVAPVLCTLSLCVAEFGYPAEIYLNALDVNGCPVFDQPFRELSQARVGIIDIITAAMRTGQDGSPNSQLGKAAQLRAALELWKMRFDDLVLRQERSWDHQKLTAANLVRVMWQATAVGLSVGPSADETAWDAHREAYEEIIRLVGSLIVRSEDALGLPRFHFEMGLISPLHLVAWKCRWPDLRRKGLALLRDSSRRECLYDSKLYYAVFSRIMAIEEGHLGRKIGQQSVEYNLPPEQARIHHFVCEARSSAEDNIYRLRLFLRPSWPNPECRLQTEHICLDSVLAQEDGVSLPAAPTMEKPPVVNLFRTGPVLTIPETNGPETAV</sequence>
<comment type="cofactor">
    <cofactor evidence="1">
        <name>pyridoxal 5'-phosphate</name>
        <dbReference type="ChEBI" id="CHEBI:597326"/>
    </cofactor>
</comment>
<keyword evidence="4" id="KW-0663">Pyridoxal phosphate</keyword>
<evidence type="ECO:0000313" key="7">
    <source>
        <dbReference type="EMBL" id="EXM24679.1"/>
    </source>
</evidence>
<dbReference type="InterPro" id="IPR015421">
    <property type="entry name" value="PyrdxlP-dep_Trfase_major"/>
</dbReference>
<proteinExistence type="inferred from homology"/>
<dbReference type="InterPro" id="IPR015422">
    <property type="entry name" value="PyrdxlP-dep_Trfase_small"/>
</dbReference>
<dbReference type="AlphaFoldDB" id="X0LFE4"/>
<reference evidence="7" key="1">
    <citation type="submission" date="2011-11" db="EMBL/GenBank/DDBJ databases">
        <title>The Genome Sequence of Fusarium oxysporum Cotton.</title>
        <authorList>
            <consortium name="The Broad Institute Genome Sequencing Platform"/>
            <person name="Ma L.-J."/>
            <person name="Gale L.R."/>
            <person name="Schwartz D.C."/>
            <person name="Zhou S."/>
            <person name="Corby-Kistler H."/>
            <person name="Young S.K."/>
            <person name="Zeng Q."/>
            <person name="Gargeya S."/>
            <person name="Fitzgerald M."/>
            <person name="Haas B."/>
            <person name="Abouelleil A."/>
            <person name="Alvarado L."/>
            <person name="Arachchi H.M."/>
            <person name="Berlin A."/>
            <person name="Brown A."/>
            <person name="Chapman S.B."/>
            <person name="Chen Z."/>
            <person name="Dunbar C."/>
            <person name="Freedman E."/>
            <person name="Gearin G."/>
            <person name="Goldberg J."/>
            <person name="Griggs A."/>
            <person name="Gujja S."/>
            <person name="Heiman D."/>
            <person name="Howarth C."/>
            <person name="Larson L."/>
            <person name="Lui A."/>
            <person name="MacDonald P.J.P."/>
            <person name="Montmayeur A."/>
            <person name="Murphy C."/>
            <person name="Neiman D."/>
            <person name="Pearson M."/>
            <person name="Priest M."/>
            <person name="Roberts A."/>
            <person name="Saif S."/>
            <person name="Shea T."/>
            <person name="Shenoy N."/>
            <person name="Sisk P."/>
            <person name="Stolte C."/>
            <person name="Sykes S."/>
            <person name="Wortman J."/>
            <person name="Nusbaum C."/>
            <person name="Birren B."/>
        </authorList>
    </citation>
    <scope>NUCLEOTIDE SEQUENCE [LARGE SCALE GENOMIC DNA]</scope>
    <source>
        <strain evidence="7">25433</strain>
    </source>
</reference>
<dbReference type="GO" id="GO:0009102">
    <property type="term" value="P:biotin biosynthetic process"/>
    <property type="evidence" value="ECO:0007669"/>
    <property type="project" value="TreeGrafter"/>
</dbReference>
<dbReference type="Pfam" id="PF00155">
    <property type="entry name" value="Aminotran_1_2"/>
    <property type="match status" value="1"/>
</dbReference>
<dbReference type="Gene3D" id="3.40.640.10">
    <property type="entry name" value="Type I PLP-dependent aspartate aminotransferase-like (Major domain)"/>
    <property type="match status" value="1"/>
</dbReference>
<dbReference type="InterPro" id="IPR004839">
    <property type="entry name" value="Aminotransferase_I/II_large"/>
</dbReference>
<dbReference type="EMBL" id="JH657935">
    <property type="protein sequence ID" value="EXM24679.1"/>
    <property type="molecule type" value="Genomic_DNA"/>
</dbReference>
<dbReference type="PANTHER" id="PTHR13693:SF77">
    <property type="entry name" value="8-AMINO-7-OXONONANOATE SYNTHASE"/>
    <property type="match status" value="1"/>
</dbReference>
<dbReference type="InterPro" id="IPR050087">
    <property type="entry name" value="AON_synthase_class-II"/>
</dbReference>
<feature type="domain" description="Aminotransferase class I/classII large" evidence="6">
    <location>
        <begin position="35"/>
        <end position="406"/>
    </location>
</feature>
<dbReference type="Gene3D" id="3.90.1150.10">
    <property type="entry name" value="Aspartate Aminotransferase, domain 1"/>
    <property type="match status" value="1"/>
</dbReference>
<evidence type="ECO:0000259" key="6">
    <source>
        <dbReference type="Pfam" id="PF00155"/>
    </source>
</evidence>
<dbReference type="PANTHER" id="PTHR13693">
    <property type="entry name" value="CLASS II AMINOTRANSFERASE/8-AMINO-7-OXONONANOATE SYNTHASE"/>
    <property type="match status" value="1"/>
</dbReference>
<gene>
    <name evidence="7" type="ORF">FOTG_08174</name>
</gene>
<protein>
    <recommendedName>
        <fullName evidence="6">Aminotransferase class I/classII large domain-containing protein</fullName>
    </recommendedName>
</protein>